<dbReference type="Proteomes" id="UP000595046">
    <property type="component" value="Chromosome"/>
</dbReference>
<evidence type="ECO:0000256" key="1">
    <source>
        <dbReference type="ARBA" id="ARBA00004651"/>
    </source>
</evidence>
<dbReference type="PANTHER" id="PTHR43744">
    <property type="entry name" value="ABC TRANSPORTER PERMEASE PROTEIN MG189-RELATED-RELATED"/>
    <property type="match status" value="1"/>
</dbReference>
<feature type="transmembrane region" description="Helical" evidence="7">
    <location>
        <begin position="81"/>
        <end position="101"/>
    </location>
</feature>
<dbReference type="RefSeq" id="WP_197348821.1">
    <property type="nucleotide sequence ID" value="NZ_CP048882.1"/>
</dbReference>
<feature type="transmembrane region" description="Helical" evidence="7">
    <location>
        <begin position="242"/>
        <end position="265"/>
    </location>
</feature>
<dbReference type="InterPro" id="IPR035906">
    <property type="entry name" value="MetI-like_sf"/>
</dbReference>
<keyword evidence="3" id="KW-1003">Cell membrane</keyword>
<dbReference type="GO" id="GO:0005886">
    <property type="term" value="C:plasma membrane"/>
    <property type="evidence" value="ECO:0007669"/>
    <property type="project" value="UniProtKB-SubCell"/>
</dbReference>
<keyword evidence="2 7" id="KW-0813">Transport</keyword>
<feature type="domain" description="ABC transmembrane type-1" evidence="8">
    <location>
        <begin position="75"/>
        <end position="264"/>
    </location>
</feature>
<evidence type="ECO:0000256" key="2">
    <source>
        <dbReference type="ARBA" id="ARBA00022448"/>
    </source>
</evidence>
<dbReference type="EMBL" id="CP048882">
    <property type="protein sequence ID" value="QPP05313.1"/>
    <property type="molecule type" value="Genomic_DNA"/>
</dbReference>
<comment type="similarity">
    <text evidence="7">Belongs to the binding-protein-dependent transport system permease family.</text>
</comment>
<dbReference type="PROSITE" id="PS50928">
    <property type="entry name" value="ABC_TM1"/>
    <property type="match status" value="1"/>
</dbReference>
<organism evidence="9 10">
    <name type="scientific">Streptomyces bathyalis</name>
    <dbReference type="NCBI Taxonomy" id="2710756"/>
    <lineage>
        <taxon>Bacteria</taxon>
        <taxon>Bacillati</taxon>
        <taxon>Actinomycetota</taxon>
        <taxon>Actinomycetes</taxon>
        <taxon>Kitasatosporales</taxon>
        <taxon>Streptomycetaceae</taxon>
        <taxon>Streptomyces</taxon>
    </lineage>
</organism>
<evidence type="ECO:0000256" key="5">
    <source>
        <dbReference type="ARBA" id="ARBA00022989"/>
    </source>
</evidence>
<evidence type="ECO:0000313" key="9">
    <source>
        <dbReference type="EMBL" id="QPP05313.1"/>
    </source>
</evidence>
<evidence type="ECO:0000256" key="7">
    <source>
        <dbReference type="RuleBase" id="RU363032"/>
    </source>
</evidence>
<gene>
    <name evidence="9" type="ORF">G4Z16_01690</name>
</gene>
<feature type="transmembrane region" description="Helical" evidence="7">
    <location>
        <begin position="110"/>
        <end position="134"/>
    </location>
</feature>
<keyword evidence="5 7" id="KW-1133">Transmembrane helix</keyword>
<feature type="transmembrane region" description="Helical" evidence="7">
    <location>
        <begin position="185"/>
        <end position="210"/>
    </location>
</feature>
<evidence type="ECO:0000313" key="10">
    <source>
        <dbReference type="Proteomes" id="UP000595046"/>
    </source>
</evidence>
<dbReference type="CDD" id="cd06261">
    <property type="entry name" value="TM_PBP2"/>
    <property type="match status" value="1"/>
</dbReference>
<dbReference type="AlphaFoldDB" id="A0A7T1T2S8"/>
<feature type="transmembrane region" description="Helical" evidence="7">
    <location>
        <begin position="146"/>
        <end position="164"/>
    </location>
</feature>
<dbReference type="InterPro" id="IPR000515">
    <property type="entry name" value="MetI-like"/>
</dbReference>
<dbReference type="Gene3D" id="1.10.3720.10">
    <property type="entry name" value="MetI-like"/>
    <property type="match status" value="1"/>
</dbReference>
<keyword evidence="6 7" id="KW-0472">Membrane</keyword>
<protein>
    <submittedName>
        <fullName evidence="9">Carbohydrate ABC transporter permease</fullName>
    </submittedName>
</protein>
<reference evidence="10" key="1">
    <citation type="submission" date="2020-02" db="EMBL/GenBank/DDBJ databases">
        <title>Streptomyces sp. ASO4wet.</title>
        <authorList>
            <person name="Risdian C."/>
            <person name="Landwehr W."/>
            <person name="Schupp P."/>
            <person name="Wink J."/>
        </authorList>
    </citation>
    <scope>NUCLEOTIDE SEQUENCE [LARGE SCALE GENOMIC DNA]</scope>
    <source>
        <strain evidence="10">ASO4wet</strain>
    </source>
</reference>
<proteinExistence type="inferred from homology"/>
<dbReference type="PANTHER" id="PTHR43744:SF12">
    <property type="entry name" value="ABC TRANSPORTER PERMEASE PROTEIN MG189-RELATED"/>
    <property type="match status" value="1"/>
</dbReference>
<evidence type="ECO:0000259" key="8">
    <source>
        <dbReference type="PROSITE" id="PS50928"/>
    </source>
</evidence>
<sequence length="280" mass="30387">MTDRTQAARLARRHALSLLLVLTGLLMLAPVHWLFVTALQPAGNAFSVPPDWLPDKVTFHNFSAVFDLIPYGEMILSSLKITVTVTAGSLITSALAAYAFARLRFPGRDVIFFVLLAALMLPQQLTVIPTFILMRNLGLVDTHASVILPALVNVLGIFLLRQFFLSIPPELDEAARIDGAGHLRILFQVILPLSGPALSALAIFIFQLYWNDFFWPNIFLNSPGKMTLPVGLVALQGSQGGAPALVVFAAIAMIVAPVLVLFLFFQRALIESVASSGLKG</sequence>
<evidence type="ECO:0000256" key="4">
    <source>
        <dbReference type="ARBA" id="ARBA00022692"/>
    </source>
</evidence>
<accession>A0A7T1T2S8</accession>
<evidence type="ECO:0000256" key="6">
    <source>
        <dbReference type="ARBA" id="ARBA00023136"/>
    </source>
</evidence>
<name>A0A7T1T2S8_9ACTN</name>
<keyword evidence="4 7" id="KW-0812">Transmembrane</keyword>
<dbReference type="Pfam" id="PF00528">
    <property type="entry name" value="BPD_transp_1"/>
    <property type="match status" value="1"/>
</dbReference>
<evidence type="ECO:0000256" key="3">
    <source>
        <dbReference type="ARBA" id="ARBA00022475"/>
    </source>
</evidence>
<keyword evidence="10" id="KW-1185">Reference proteome</keyword>
<comment type="subcellular location">
    <subcellularLocation>
        <location evidence="1 7">Cell membrane</location>
        <topology evidence="1 7">Multi-pass membrane protein</topology>
    </subcellularLocation>
</comment>
<dbReference type="KEGG" id="sbat:G4Z16_01690"/>
<dbReference type="SUPFAM" id="SSF161098">
    <property type="entry name" value="MetI-like"/>
    <property type="match status" value="1"/>
</dbReference>
<dbReference type="GO" id="GO:0055085">
    <property type="term" value="P:transmembrane transport"/>
    <property type="evidence" value="ECO:0007669"/>
    <property type="project" value="InterPro"/>
</dbReference>